<name>A0A2N3KVV7_9PROT</name>
<dbReference type="RefSeq" id="WP_101265385.1">
    <property type="nucleotide sequence ID" value="NZ_NWTK01000004.1"/>
</dbReference>
<dbReference type="GO" id="GO:0006351">
    <property type="term" value="P:DNA-templated transcription"/>
    <property type="evidence" value="ECO:0007669"/>
    <property type="project" value="TreeGrafter"/>
</dbReference>
<dbReference type="InterPro" id="IPR036388">
    <property type="entry name" value="WH-like_DNA-bd_sf"/>
</dbReference>
<dbReference type="Gene3D" id="1.10.10.10">
    <property type="entry name" value="Winged helix-like DNA-binding domain superfamily/Winged helix DNA-binding domain"/>
    <property type="match status" value="1"/>
</dbReference>
<dbReference type="InterPro" id="IPR058163">
    <property type="entry name" value="LysR-type_TF_proteobact-type"/>
</dbReference>
<sequence>MALRPATPSLNALRAFEAAARLGSFARAASELSVTPGAVSQQVANLEARLGITLFDRNGPQLTLREAGRAYLPALQKAFDGIEAATLDLLTHGGSDRKLVIGALPTLATVWLIPRLSRFQNEFPKIRPVIETLSLNFATPDRMPDLGVHQMDVGLYFGNGHWPGFASFKILEEQQVVVAAPGLVSADIRDHARLTGADADILSRFPRLVHTTRPRAWHQWAQVNDVVIHGEPGLGFEHFFMLIEAAKSGMGIALLPRILIEPALAKGDLEIVHNGTLQASDAYYLICDENRQHDPEITAFRQWLLHEAGSGGNEGR</sequence>
<evidence type="ECO:0000313" key="7">
    <source>
        <dbReference type="Proteomes" id="UP000233597"/>
    </source>
</evidence>
<dbReference type="Pfam" id="PF00126">
    <property type="entry name" value="HTH_1"/>
    <property type="match status" value="1"/>
</dbReference>
<evidence type="ECO:0000256" key="1">
    <source>
        <dbReference type="ARBA" id="ARBA00009437"/>
    </source>
</evidence>
<dbReference type="PANTHER" id="PTHR30537:SF26">
    <property type="entry name" value="GLYCINE CLEAVAGE SYSTEM TRANSCRIPTIONAL ACTIVATOR"/>
    <property type="match status" value="1"/>
</dbReference>
<protein>
    <submittedName>
        <fullName evidence="6">Transcriptional regulator</fullName>
    </submittedName>
</protein>
<dbReference type="EMBL" id="NWTK01000004">
    <property type="protein sequence ID" value="PKR54709.1"/>
    <property type="molecule type" value="Genomic_DNA"/>
</dbReference>
<evidence type="ECO:0000256" key="4">
    <source>
        <dbReference type="ARBA" id="ARBA00023163"/>
    </source>
</evidence>
<dbReference type="GO" id="GO:0043565">
    <property type="term" value="F:sequence-specific DNA binding"/>
    <property type="evidence" value="ECO:0007669"/>
    <property type="project" value="TreeGrafter"/>
</dbReference>
<dbReference type="SUPFAM" id="SSF53850">
    <property type="entry name" value="Periplasmic binding protein-like II"/>
    <property type="match status" value="1"/>
</dbReference>
<keyword evidence="2" id="KW-0805">Transcription regulation</keyword>
<dbReference type="OrthoDB" id="5526340at2"/>
<dbReference type="SUPFAM" id="SSF46785">
    <property type="entry name" value="Winged helix' DNA-binding domain"/>
    <property type="match status" value="1"/>
</dbReference>
<comment type="similarity">
    <text evidence="1">Belongs to the LysR transcriptional regulatory family.</text>
</comment>
<dbReference type="PROSITE" id="PS50931">
    <property type="entry name" value="HTH_LYSR"/>
    <property type="match status" value="1"/>
</dbReference>
<keyword evidence="3" id="KW-0238">DNA-binding</keyword>
<dbReference type="PRINTS" id="PR00039">
    <property type="entry name" value="HTHLYSR"/>
</dbReference>
<proteinExistence type="inferred from homology"/>
<dbReference type="FunFam" id="1.10.10.10:FF:000001">
    <property type="entry name" value="LysR family transcriptional regulator"/>
    <property type="match status" value="1"/>
</dbReference>
<dbReference type="InterPro" id="IPR000847">
    <property type="entry name" value="LysR_HTH_N"/>
</dbReference>
<gene>
    <name evidence="6" type="ORF">COO20_08145</name>
</gene>
<evidence type="ECO:0000256" key="2">
    <source>
        <dbReference type="ARBA" id="ARBA00023015"/>
    </source>
</evidence>
<feature type="domain" description="HTH lysR-type" evidence="5">
    <location>
        <begin position="8"/>
        <end position="65"/>
    </location>
</feature>
<dbReference type="GO" id="GO:0003700">
    <property type="term" value="F:DNA-binding transcription factor activity"/>
    <property type="evidence" value="ECO:0007669"/>
    <property type="project" value="InterPro"/>
</dbReference>
<dbReference type="Pfam" id="PF03466">
    <property type="entry name" value="LysR_substrate"/>
    <property type="match status" value="1"/>
</dbReference>
<dbReference type="Gene3D" id="3.40.190.10">
    <property type="entry name" value="Periplasmic binding protein-like II"/>
    <property type="match status" value="2"/>
</dbReference>
<keyword evidence="4" id="KW-0804">Transcription</keyword>
<dbReference type="InterPro" id="IPR005119">
    <property type="entry name" value="LysR_subst-bd"/>
</dbReference>
<evidence type="ECO:0000259" key="5">
    <source>
        <dbReference type="PROSITE" id="PS50931"/>
    </source>
</evidence>
<evidence type="ECO:0000256" key="3">
    <source>
        <dbReference type="ARBA" id="ARBA00023125"/>
    </source>
</evidence>
<evidence type="ECO:0000313" key="6">
    <source>
        <dbReference type="EMBL" id="PKR54709.1"/>
    </source>
</evidence>
<accession>A0A2N3KVV7</accession>
<dbReference type="AlphaFoldDB" id="A0A2N3KVV7"/>
<dbReference type="PANTHER" id="PTHR30537">
    <property type="entry name" value="HTH-TYPE TRANSCRIPTIONAL REGULATOR"/>
    <property type="match status" value="1"/>
</dbReference>
<organism evidence="6 7">
    <name type="scientific">Thalassospira marina</name>
    <dbReference type="NCBI Taxonomy" id="2048283"/>
    <lineage>
        <taxon>Bacteria</taxon>
        <taxon>Pseudomonadati</taxon>
        <taxon>Pseudomonadota</taxon>
        <taxon>Alphaproteobacteria</taxon>
        <taxon>Rhodospirillales</taxon>
        <taxon>Thalassospiraceae</taxon>
        <taxon>Thalassospira</taxon>
    </lineage>
</organism>
<dbReference type="InterPro" id="IPR036390">
    <property type="entry name" value="WH_DNA-bd_sf"/>
</dbReference>
<reference evidence="6 7" key="1">
    <citation type="submission" date="2017-09" db="EMBL/GenBank/DDBJ databases">
        <title>Biodiversity and function of Thalassospira species in the particle-attached aromatic-hydrocarbon-degrading consortia from the surface seawater of the South China Sea.</title>
        <authorList>
            <person name="Dong C."/>
            <person name="Liu R."/>
            <person name="Shao Z."/>
        </authorList>
    </citation>
    <scope>NUCLEOTIDE SEQUENCE [LARGE SCALE GENOMIC DNA]</scope>
    <source>
        <strain evidence="6 7">CSC1P2</strain>
    </source>
</reference>
<dbReference type="Proteomes" id="UP000233597">
    <property type="component" value="Unassembled WGS sequence"/>
</dbReference>
<comment type="caution">
    <text evidence="6">The sequence shown here is derived from an EMBL/GenBank/DDBJ whole genome shotgun (WGS) entry which is preliminary data.</text>
</comment>